<proteinExistence type="predicted"/>
<keyword evidence="1" id="KW-1133">Transmembrane helix</keyword>
<evidence type="ECO:0000313" key="2">
    <source>
        <dbReference type="EMBL" id="TYS51894.1"/>
    </source>
</evidence>
<feature type="transmembrane region" description="Helical" evidence="1">
    <location>
        <begin position="254"/>
        <end position="279"/>
    </location>
</feature>
<reference evidence="2 3" key="1">
    <citation type="submission" date="2019-08" db="EMBL/GenBank/DDBJ databases">
        <title>Bacillus genomes from the desert of Cuatro Cienegas, Coahuila.</title>
        <authorList>
            <person name="Olmedo-Alvarez G."/>
        </authorList>
    </citation>
    <scope>NUCLEOTIDE SEQUENCE [LARGE SCALE GENOMIC DNA]</scope>
    <source>
        <strain evidence="2 3">CH446_14T</strain>
    </source>
</reference>
<dbReference type="PANTHER" id="PTHR33133">
    <property type="entry name" value="OS08G0107100 PROTEIN-RELATED"/>
    <property type="match status" value="1"/>
</dbReference>
<evidence type="ECO:0000256" key="1">
    <source>
        <dbReference type="SAM" id="Phobius"/>
    </source>
</evidence>
<feature type="transmembrane region" description="Helical" evidence="1">
    <location>
        <begin position="176"/>
        <end position="197"/>
    </location>
</feature>
<dbReference type="EMBL" id="VTER01000001">
    <property type="protein sequence ID" value="TYS51894.1"/>
    <property type="molecule type" value="Genomic_DNA"/>
</dbReference>
<dbReference type="PANTHER" id="PTHR33133:SF1">
    <property type="entry name" value="EXPRESSED PROTEIN-RELATED"/>
    <property type="match status" value="1"/>
</dbReference>
<gene>
    <name evidence="2" type="ORF">FZD51_00110</name>
</gene>
<accession>A0A5D4RQB6</accession>
<dbReference type="AlphaFoldDB" id="A0A5D4RQB6"/>
<feature type="transmembrane region" description="Helical" evidence="1">
    <location>
        <begin position="26"/>
        <end position="47"/>
    </location>
</feature>
<feature type="transmembrane region" description="Helical" evidence="1">
    <location>
        <begin position="231"/>
        <end position="248"/>
    </location>
</feature>
<comment type="caution">
    <text evidence="2">The sequence shown here is derived from an EMBL/GenBank/DDBJ whole genome shotgun (WGS) entry which is preliminary data.</text>
</comment>
<evidence type="ECO:0000313" key="3">
    <source>
        <dbReference type="Proteomes" id="UP000322139"/>
    </source>
</evidence>
<evidence type="ECO:0008006" key="4">
    <source>
        <dbReference type="Google" id="ProtNLM"/>
    </source>
</evidence>
<feature type="transmembrane region" description="Helical" evidence="1">
    <location>
        <begin position="137"/>
        <end position="170"/>
    </location>
</feature>
<organism evidence="2 3">
    <name type="scientific">Bacillus infantis</name>
    <dbReference type="NCBI Taxonomy" id="324767"/>
    <lineage>
        <taxon>Bacteria</taxon>
        <taxon>Bacillati</taxon>
        <taxon>Bacillota</taxon>
        <taxon>Bacilli</taxon>
        <taxon>Bacillales</taxon>
        <taxon>Bacillaceae</taxon>
        <taxon>Bacillus</taxon>
    </lineage>
</organism>
<feature type="transmembrane region" description="Helical" evidence="1">
    <location>
        <begin position="94"/>
        <end position="116"/>
    </location>
</feature>
<sequence>MNSQLNKPKGIGQILDLTFSLARNRFGSFTAIFLILAGPVYLLQALFSLAAGQSFFRDINAGGSWFEQIAASFETETAGTDIYAPDSLFADLGLLFTGLLSALMIPLAGAAVLIAVDQVRKGLEFTPGMVIKKAFRRFWPILGTSILFSIITFAIIILPIVFISITGIFGSMVHPVIGIIFAGLFLLAFAVGVGYLLTRWSFYFGYTVLEKKAPGFSESWTLTQGRSWHMLLIYALLFLIIGIVSFAIEMTAGLLLGGSVLFDIILNLATLVTTCLYYIGFSVMYFDLKGRQGGDDLNSMIEDYSRVQ</sequence>
<protein>
    <recommendedName>
        <fullName evidence="4">Glycerophosphoryl diester phosphodiesterase membrane domain-containing protein</fullName>
    </recommendedName>
</protein>
<keyword evidence="1" id="KW-0812">Transmembrane</keyword>
<name>A0A5D4RQB6_9BACI</name>
<keyword evidence="1" id="KW-0472">Membrane</keyword>
<dbReference type="Proteomes" id="UP000322139">
    <property type="component" value="Unassembled WGS sequence"/>
</dbReference>
<dbReference type="RefSeq" id="WP_148972886.1">
    <property type="nucleotide sequence ID" value="NZ_JBNIKT010000010.1"/>
</dbReference>